<sequence>MACFFPFRCRARAQVLPCQESAFRVTLEAELKDPGTDWPLSQGWGLVVSSDEALRELVIVNIQESTSVKHWNLEHPECPIEVGQAILEVNGKTERNEMLEAPELWGKTAWKDGKVLIQMLIDVQLTPRQRSFFNLAIRRYDVVDEFLEATKDGTNATRRSPGAKKPSFPSFRRQADALVTPLPHVWDRESTKSAQLSS</sequence>
<proteinExistence type="predicted"/>
<evidence type="ECO:0008006" key="4">
    <source>
        <dbReference type="Google" id="ProtNLM"/>
    </source>
</evidence>
<name>A0ABP0IN50_9DINO</name>
<organism evidence="2 3">
    <name type="scientific">Durusdinium trenchii</name>
    <dbReference type="NCBI Taxonomy" id="1381693"/>
    <lineage>
        <taxon>Eukaryota</taxon>
        <taxon>Sar</taxon>
        <taxon>Alveolata</taxon>
        <taxon>Dinophyceae</taxon>
        <taxon>Suessiales</taxon>
        <taxon>Symbiodiniaceae</taxon>
        <taxon>Durusdinium</taxon>
    </lineage>
</organism>
<feature type="region of interest" description="Disordered" evidence="1">
    <location>
        <begin position="153"/>
        <end position="172"/>
    </location>
</feature>
<protein>
    <recommendedName>
        <fullName evidence="4">PDZ domain-containing protein</fullName>
    </recommendedName>
</protein>
<evidence type="ECO:0000313" key="2">
    <source>
        <dbReference type="EMBL" id="CAK9003457.1"/>
    </source>
</evidence>
<reference evidence="2 3" key="1">
    <citation type="submission" date="2024-02" db="EMBL/GenBank/DDBJ databases">
        <authorList>
            <person name="Chen Y."/>
            <person name="Shah S."/>
            <person name="Dougan E. K."/>
            <person name="Thang M."/>
            <person name="Chan C."/>
        </authorList>
    </citation>
    <scope>NUCLEOTIDE SEQUENCE [LARGE SCALE GENOMIC DNA]</scope>
</reference>
<evidence type="ECO:0000256" key="1">
    <source>
        <dbReference type="SAM" id="MobiDB-lite"/>
    </source>
</evidence>
<dbReference type="EMBL" id="CAXAMN010003224">
    <property type="protein sequence ID" value="CAK9003457.1"/>
    <property type="molecule type" value="Genomic_DNA"/>
</dbReference>
<gene>
    <name evidence="2" type="ORF">CCMP2556_LOCUS7300</name>
</gene>
<evidence type="ECO:0000313" key="3">
    <source>
        <dbReference type="Proteomes" id="UP001642484"/>
    </source>
</evidence>
<accession>A0ABP0IN50</accession>
<keyword evidence="3" id="KW-1185">Reference proteome</keyword>
<dbReference type="Proteomes" id="UP001642484">
    <property type="component" value="Unassembled WGS sequence"/>
</dbReference>
<comment type="caution">
    <text evidence="2">The sequence shown here is derived from an EMBL/GenBank/DDBJ whole genome shotgun (WGS) entry which is preliminary data.</text>
</comment>